<feature type="chain" id="PRO_5002870091" description="SGNH hydrolase-type esterase domain-containing protein" evidence="2">
    <location>
        <begin position="26"/>
        <end position="764"/>
    </location>
</feature>
<evidence type="ECO:0000313" key="3">
    <source>
        <dbReference type="EMBL" id="EED87675.1"/>
    </source>
</evidence>
<evidence type="ECO:0000256" key="1">
    <source>
        <dbReference type="SAM" id="Coils"/>
    </source>
</evidence>
<evidence type="ECO:0000256" key="2">
    <source>
        <dbReference type="SAM" id="SignalP"/>
    </source>
</evidence>
<reference evidence="3 4" key="1">
    <citation type="journal article" date="2004" name="Science">
        <title>The genome of the diatom Thalassiosira pseudonana: ecology, evolution, and metabolism.</title>
        <authorList>
            <person name="Armbrust E.V."/>
            <person name="Berges J.A."/>
            <person name="Bowler C."/>
            <person name="Green B.R."/>
            <person name="Martinez D."/>
            <person name="Putnam N.H."/>
            <person name="Zhou S."/>
            <person name="Allen A.E."/>
            <person name="Apt K.E."/>
            <person name="Bechner M."/>
            <person name="Brzezinski M.A."/>
            <person name="Chaal B.K."/>
            <person name="Chiovitti A."/>
            <person name="Davis A.K."/>
            <person name="Demarest M.S."/>
            <person name="Detter J.C."/>
            <person name="Glavina T."/>
            <person name="Goodstein D."/>
            <person name="Hadi M.Z."/>
            <person name="Hellsten U."/>
            <person name="Hildebrand M."/>
            <person name="Jenkins B.D."/>
            <person name="Jurka J."/>
            <person name="Kapitonov V.V."/>
            <person name="Kroger N."/>
            <person name="Lau W.W."/>
            <person name="Lane T.W."/>
            <person name="Larimer F.W."/>
            <person name="Lippmeier J.C."/>
            <person name="Lucas S."/>
            <person name="Medina M."/>
            <person name="Montsant A."/>
            <person name="Obornik M."/>
            <person name="Parker M.S."/>
            <person name="Palenik B."/>
            <person name="Pazour G.J."/>
            <person name="Richardson P.M."/>
            <person name="Rynearson T.A."/>
            <person name="Saito M.A."/>
            <person name="Schwartz D.C."/>
            <person name="Thamatrakoln K."/>
            <person name="Valentin K."/>
            <person name="Vardi A."/>
            <person name="Wilkerson F.P."/>
            <person name="Rokhsar D.S."/>
        </authorList>
    </citation>
    <scope>NUCLEOTIDE SEQUENCE [LARGE SCALE GENOMIC DNA]</scope>
    <source>
        <strain evidence="3 4">CCMP1335</strain>
    </source>
</reference>
<keyword evidence="4" id="KW-1185">Reference proteome</keyword>
<dbReference type="SUPFAM" id="SSF52266">
    <property type="entry name" value="SGNH hydrolase"/>
    <property type="match status" value="1"/>
</dbReference>
<reference evidence="3 4" key="2">
    <citation type="journal article" date="2008" name="Nature">
        <title>The Phaeodactylum genome reveals the evolutionary history of diatom genomes.</title>
        <authorList>
            <person name="Bowler C."/>
            <person name="Allen A.E."/>
            <person name="Badger J.H."/>
            <person name="Grimwood J."/>
            <person name="Jabbari K."/>
            <person name="Kuo A."/>
            <person name="Maheswari U."/>
            <person name="Martens C."/>
            <person name="Maumus F."/>
            <person name="Otillar R.P."/>
            <person name="Rayko E."/>
            <person name="Salamov A."/>
            <person name="Vandepoele K."/>
            <person name="Beszteri B."/>
            <person name="Gruber A."/>
            <person name="Heijde M."/>
            <person name="Katinka M."/>
            <person name="Mock T."/>
            <person name="Valentin K."/>
            <person name="Verret F."/>
            <person name="Berges J.A."/>
            <person name="Brownlee C."/>
            <person name="Cadoret J.P."/>
            <person name="Chiovitti A."/>
            <person name="Choi C.J."/>
            <person name="Coesel S."/>
            <person name="De Martino A."/>
            <person name="Detter J.C."/>
            <person name="Durkin C."/>
            <person name="Falciatore A."/>
            <person name="Fournet J."/>
            <person name="Haruta M."/>
            <person name="Huysman M.J."/>
            <person name="Jenkins B.D."/>
            <person name="Jiroutova K."/>
            <person name="Jorgensen R.E."/>
            <person name="Joubert Y."/>
            <person name="Kaplan A."/>
            <person name="Kroger N."/>
            <person name="Kroth P.G."/>
            <person name="La Roche J."/>
            <person name="Lindquist E."/>
            <person name="Lommer M."/>
            <person name="Martin-Jezequel V."/>
            <person name="Lopez P.J."/>
            <person name="Lucas S."/>
            <person name="Mangogna M."/>
            <person name="McGinnis K."/>
            <person name="Medlin L.K."/>
            <person name="Montsant A."/>
            <person name="Oudot-Le Secq M.P."/>
            <person name="Napoli C."/>
            <person name="Obornik M."/>
            <person name="Parker M.S."/>
            <person name="Petit J.L."/>
            <person name="Porcel B.M."/>
            <person name="Poulsen N."/>
            <person name="Robison M."/>
            <person name="Rychlewski L."/>
            <person name="Rynearson T.A."/>
            <person name="Schmutz J."/>
            <person name="Shapiro H."/>
            <person name="Siaut M."/>
            <person name="Stanley M."/>
            <person name="Sussman M.R."/>
            <person name="Taylor A.R."/>
            <person name="Vardi A."/>
            <person name="von Dassow P."/>
            <person name="Vyverman W."/>
            <person name="Willis A."/>
            <person name="Wyrwicz L.S."/>
            <person name="Rokhsar D.S."/>
            <person name="Weissenbach J."/>
            <person name="Armbrust E.V."/>
            <person name="Green B.R."/>
            <person name="Van de Peer Y."/>
            <person name="Grigoriev I.V."/>
        </authorList>
    </citation>
    <scope>NUCLEOTIDE SEQUENCE [LARGE SCALE GENOMIC DNA]</scope>
    <source>
        <strain evidence="3 4">CCMP1335</strain>
    </source>
</reference>
<dbReference type="EMBL" id="CM000653">
    <property type="protein sequence ID" value="EED87675.1"/>
    <property type="molecule type" value="Genomic_DNA"/>
</dbReference>
<dbReference type="Proteomes" id="UP000001449">
    <property type="component" value="Chromosome 22"/>
</dbReference>
<feature type="signal peptide" evidence="2">
    <location>
        <begin position="1"/>
        <end position="25"/>
    </location>
</feature>
<evidence type="ECO:0008006" key="5">
    <source>
        <dbReference type="Google" id="ProtNLM"/>
    </source>
</evidence>
<dbReference type="InParanoid" id="B8CFR4"/>
<gene>
    <name evidence="3" type="ORF">THAPSDRAFT_25754</name>
</gene>
<dbReference type="PaxDb" id="35128-Thaps25754"/>
<dbReference type="eggNOG" id="ENOG502SJDU">
    <property type="taxonomic scope" value="Eukaryota"/>
</dbReference>
<dbReference type="RefSeq" id="XP_002294895.1">
    <property type="nucleotide sequence ID" value="XM_002294859.1"/>
</dbReference>
<dbReference type="KEGG" id="tps:THAPSDRAFT_25754"/>
<organism evidence="3 4">
    <name type="scientific">Thalassiosira pseudonana</name>
    <name type="common">Marine diatom</name>
    <name type="synonym">Cyclotella nana</name>
    <dbReference type="NCBI Taxonomy" id="35128"/>
    <lineage>
        <taxon>Eukaryota</taxon>
        <taxon>Sar</taxon>
        <taxon>Stramenopiles</taxon>
        <taxon>Ochrophyta</taxon>
        <taxon>Bacillariophyta</taxon>
        <taxon>Coscinodiscophyceae</taxon>
        <taxon>Thalassiosirophycidae</taxon>
        <taxon>Thalassiosirales</taxon>
        <taxon>Thalassiosiraceae</taxon>
        <taxon>Thalassiosira</taxon>
    </lineage>
</organism>
<dbReference type="PANTHER" id="PTHR34407:SF1">
    <property type="entry name" value="SGNH HYDROLASE-TYPE ESTERASE DOMAIN-CONTAINING PROTEIN"/>
    <property type="match status" value="1"/>
</dbReference>
<dbReference type="GeneID" id="7448206"/>
<dbReference type="PANTHER" id="PTHR34407">
    <property type="entry name" value="EXPRESSED PROTEIN"/>
    <property type="match status" value="1"/>
</dbReference>
<proteinExistence type="predicted"/>
<accession>B8CFR4</accession>
<keyword evidence="2" id="KW-0732">Signal</keyword>
<protein>
    <recommendedName>
        <fullName evidence="5">SGNH hydrolase-type esterase domain-containing protein</fullName>
    </recommendedName>
</protein>
<dbReference type="HOGENOM" id="CLU_021880_0_0_1"/>
<feature type="coiled-coil region" evidence="1">
    <location>
        <begin position="70"/>
        <end position="97"/>
    </location>
</feature>
<dbReference type="OMA" id="YATNDMH"/>
<name>B8CFR4_THAPS</name>
<sequence length="764" mass="85401">MGARTVITHVTTFLLGVFIASFLSAVHLTHHAADNIISSGNWGGDVSNFIRGDSSANVRSSSSSTSAKVNDAIINENSELRKSLRDEQLQKEKLQSTIAKLKGGTPISPEPGSVEESVQQTLLQSYNSHYERTQTPKNTIHDLCSILPQPTPTTLSYWSHHLPHILNATKHSSDQSEYQYHDFTALLLHFLTPDRLQRGVKTLPLDWTPVQRGLDIIYKRLTFIRKEVDAYRKKNNIQRSEEIPSNALQDIQKNPKIPRKLNVLVMGGSVTMGVVCHINPVSGTGIARRSCAWPGRMDFFFSQLFGGYELIQFHTIALGGTNTESGITMWDYSLLPDDVPYPDVVINAYATNDMHYNSVQDAIAKNITLERSVLELTQAFIRQLLTPKKECEHPPPLLIYLDDYLGNEQNEVLATLISSQAIHLMSGYYGLGSISYADAVRDIVYGDNKEWWFSSNWHEGGKYQRAVHPHMGMHISSTWIVSYYLMNLVSAYCSLPEVEGALGEQTTQQRLHAGIEQHSQGVWDYGYRPHDGLPQLRATKQLIGGPKQKPRGIPPPLTETLSLEHISQQWQEETELKANLWKSGNECSAEGHPYDSTDVAALPKPCLYSWVANLERFLDNPKRLTDRIKPVLASNEGWSAADDNGKLGWVPSSGIGSKFTLEWKSVAQPVRAVTWMIMRSYGEKWENSRVKIEVWSDNKLMTAEEVVGFHDKKTSETYNIKMKLGATSGTNNSGGVSVGEDLRVTFELVGGSTFKISGMAICDH</sequence>
<dbReference type="AlphaFoldDB" id="B8CFR4"/>
<evidence type="ECO:0000313" key="4">
    <source>
        <dbReference type="Proteomes" id="UP000001449"/>
    </source>
</evidence>
<keyword evidence="1" id="KW-0175">Coiled coil</keyword>